<protein>
    <submittedName>
        <fullName evidence="1">Uncharacterized protein</fullName>
    </submittedName>
</protein>
<dbReference type="AlphaFoldDB" id="A0AAD2HWW1"/>
<accession>A0AAD2HWW1</accession>
<organism evidence="1 2">
    <name type="scientific">Mycena citricolor</name>
    <dbReference type="NCBI Taxonomy" id="2018698"/>
    <lineage>
        <taxon>Eukaryota</taxon>
        <taxon>Fungi</taxon>
        <taxon>Dikarya</taxon>
        <taxon>Basidiomycota</taxon>
        <taxon>Agaricomycotina</taxon>
        <taxon>Agaricomycetes</taxon>
        <taxon>Agaricomycetidae</taxon>
        <taxon>Agaricales</taxon>
        <taxon>Marasmiineae</taxon>
        <taxon>Mycenaceae</taxon>
        <taxon>Mycena</taxon>
    </lineage>
</organism>
<name>A0AAD2HWW1_9AGAR</name>
<comment type="caution">
    <text evidence="1">The sequence shown here is derived from an EMBL/GenBank/DDBJ whole genome shotgun (WGS) entry which is preliminary data.</text>
</comment>
<keyword evidence="2" id="KW-1185">Reference proteome</keyword>
<sequence>MIRRNVVLRQGEDVSHQKKAQRIALKQSRIRRPPVSAAASRAEMSRNSHRDIESRIASSVISSKMSLDSFAEPLSAFTMPHGKPRIAALLSEERLSFPRCQFGWGGLPASFAASVFFYIRRRLVGSQATSWTVES</sequence>
<evidence type="ECO:0000313" key="2">
    <source>
        <dbReference type="Proteomes" id="UP001295794"/>
    </source>
</evidence>
<dbReference type="Proteomes" id="UP001295794">
    <property type="component" value="Unassembled WGS sequence"/>
</dbReference>
<evidence type="ECO:0000313" key="1">
    <source>
        <dbReference type="EMBL" id="CAK5282679.1"/>
    </source>
</evidence>
<gene>
    <name evidence="1" type="ORF">MYCIT1_LOCUS34632</name>
</gene>
<proteinExistence type="predicted"/>
<dbReference type="EMBL" id="CAVNYO010000460">
    <property type="protein sequence ID" value="CAK5282679.1"/>
    <property type="molecule type" value="Genomic_DNA"/>
</dbReference>
<reference evidence="1" key="1">
    <citation type="submission" date="2023-11" db="EMBL/GenBank/DDBJ databases">
        <authorList>
            <person name="De Vega J J."/>
            <person name="De Vega J J."/>
        </authorList>
    </citation>
    <scope>NUCLEOTIDE SEQUENCE</scope>
</reference>